<organism evidence="1 2">
    <name type="scientific">Ixodes persulcatus</name>
    <name type="common">Taiga tick</name>
    <dbReference type="NCBI Taxonomy" id="34615"/>
    <lineage>
        <taxon>Eukaryota</taxon>
        <taxon>Metazoa</taxon>
        <taxon>Ecdysozoa</taxon>
        <taxon>Arthropoda</taxon>
        <taxon>Chelicerata</taxon>
        <taxon>Arachnida</taxon>
        <taxon>Acari</taxon>
        <taxon>Parasitiformes</taxon>
        <taxon>Ixodida</taxon>
        <taxon>Ixodoidea</taxon>
        <taxon>Ixodidae</taxon>
        <taxon>Ixodinae</taxon>
        <taxon>Ixodes</taxon>
    </lineage>
</organism>
<keyword evidence="2" id="KW-1185">Reference proteome</keyword>
<comment type="caution">
    <text evidence="1">The sequence shown here is derived from an EMBL/GenBank/DDBJ whole genome shotgun (WGS) entry which is preliminary data.</text>
</comment>
<name>A0AC60QMH3_IXOPE</name>
<reference evidence="1 2" key="1">
    <citation type="journal article" date="2020" name="Cell">
        <title>Large-Scale Comparative Analyses of Tick Genomes Elucidate Their Genetic Diversity and Vector Capacities.</title>
        <authorList>
            <consortium name="Tick Genome and Microbiome Consortium (TIGMIC)"/>
            <person name="Jia N."/>
            <person name="Wang J."/>
            <person name="Shi W."/>
            <person name="Du L."/>
            <person name="Sun Y."/>
            <person name="Zhan W."/>
            <person name="Jiang J.F."/>
            <person name="Wang Q."/>
            <person name="Zhang B."/>
            <person name="Ji P."/>
            <person name="Bell-Sakyi L."/>
            <person name="Cui X.M."/>
            <person name="Yuan T.T."/>
            <person name="Jiang B.G."/>
            <person name="Yang W.F."/>
            <person name="Lam T.T."/>
            <person name="Chang Q.C."/>
            <person name="Ding S.J."/>
            <person name="Wang X.J."/>
            <person name="Zhu J.G."/>
            <person name="Ruan X.D."/>
            <person name="Zhao L."/>
            <person name="Wei J.T."/>
            <person name="Ye R.Z."/>
            <person name="Que T.C."/>
            <person name="Du C.H."/>
            <person name="Zhou Y.H."/>
            <person name="Cheng J.X."/>
            <person name="Dai P.F."/>
            <person name="Guo W.B."/>
            <person name="Han X.H."/>
            <person name="Huang E.J."/>
            <person name="Li L.F."/>
            <person name="Wei W."/>
            <person name="Gao Y.C."/>
            <person name="Liu J.Z."/>
            <person name="Shao H.Z."/>
            <person name="Wang X."/>
            <person name="Wang C.C."/>
            <person name="Yang T.C."/>
            <person name="Huo Q.B."/>
            <person name="Li W."/>
            <person name="Chen H.Y."/>
            <person name="Chen S.E."/>
            <person name="Zhou L.G."/>
            <person name="Ni X.B."/>
            <person name="Tian J.H."/>
            <person name="Sheng Y."/>
            <person name="Liu T."/>
            <person name="Pan Y.S."/>
            <person name="Xia L.Y."/>
            <person name="Li J."/>
            <person name="Zhao F."/>
            <person name="Cao W.C."/>
        </authorList>
    </citation>
    <scope>NUCLEOTIDE SEQUENCE [LARGE SCALE GENOMIC DNA]</scope>
    <source>
        <strain evidence="1">Iper-2018</strain>
    </source>
</reference>
<evidence type="ECO:0000313" key="1">
    <source>
        <dbReference type="EMBL" id="KAG0436117.1"/>
    </source>
</evidence>
<dbReference type="Proteomes" id="UP000805193">
    <property type="component" value="Unassembled WGS sequence"/>
</dbReference>
<gene>
    <name evidence="1" type="ORF">HPB47_018138</name>
</gene>
<protein>
    <submittedName>
        <fullName evidence="1">Uncharacterized protein</fullName>
    </submittedName>
</protein>
<sequence length="413" mass="45656">MGKNALRLELHVFLVVARATSPSCAETVRGAIGTGASWPFLLDRVPPSATTNVDEGSLTRRGLPCKSTTVPGRPLSPEPPVSAAVPAASLPAALQLFPKQIDPPENPDALAPEDTQSAINMSDSAAVAVCHFWSATTSEEDSQIVAASRRDPTLTAKEIRDELNLAASPYVVRQRLHEGGLHSRVPVRKPLLSAINKFKRLAFAEEHVSWTVDDWRMVLFSDESTFTTRWDQRQRIWRPDCTRFEAPHMQRVASSGRCAVSVWGAMSKDGLGPLVRLDGRFTAEAYSGLIDTVLLPYALDGPFGDGFFYFQQDRSPVHMAAAVTRCLEDRGVMVLEWPPPQGADINPIENVWGAMKRALSHRPLHRGSVDDLWATVEAEWERLRESDLAERLFESLPRRMVDVVAARGDITKY</sequence>
<accession>A0AC60QMH3</accession>
<dbReference type="EMBL" id="JABSTQ010007192">
    <property type="protein sequence ID" value="KAG0436117.1"/>
    <property type="molecule type" value="Genomic_DNA"/>
</dbReference>
<proteinExistence type="predicted"/>
<evidence type="ECO:0000313" key="2">
    <source>
        <dbReference type="Proteomes" id="UP000805193"/>
    </source>
</evidence>